<accession>A0A2Z7D8C3</accession>
<organism evidence="3 4">
    <name type="scientific">Dorcoceras hygrometricum</name>
    <dbReference type="NCBI Taxonomy" id="472368"/>
    <lineage>
        <taxon>Eukaryota</taxon>
        <taxon>Viridiplantae</taxon>
        <taxon>Streptophyta</taxon>
        <taxon>Embryophyta</taxon>
        <taxon>Tracheophyta</taxon>
        <taxon>Spermatophyta</taxon>
        <taxon>Magnoliopsida</taxon>
        <taxon>eudicotyledons</taxon>
        <taxon>Gunneridae</taxon>
        <taxon>Pentapetalae</taxon>
        <taxon>asterids</taxon>
        <taxon>lamiids</taxon>
        <taxon>Lamiales</taxon>
        <taxon>Gesneriaceae</taxon>
        <taxon>Didymocarpoideae</taxon>
        <taxon>Trichosporeae</taxon>
        <taxon>Loxocarpinae</taxon>
        <taxon>Dorcoceras</taxon>
    </lineage>
</organism>
<keyword evidence="1" id="KW-0812">Transmembrane</keyword>
<keyword evidence="1" id="KW-0472">Membrane</keyword>
<evidence type="ECO:0000313" key="4">
    <source>
        <dbReference type="Proteomes" id="UP000250235"/>
    </source>
</evidence>
<keyword evidence="2" id="KW-0732">Signal</keyword>
<name>A0A2Z7D8C3_9LAMI</name>
<evidence type="ECO:0000256" key="1">
    <source>
        <dbReference type="SAM" id="Phobius"/>
    </source>
</evidence>
<sequence>MKNLIHLFVTVFMSTFASLLVSPTIADVTMEAICPGKYECSLALYLTGFQQAVSIRIRISFFFFVFSNPSFSGCYMNTHSLIACLILVFLLIDMCCMGGSLGTSIVNLCGTHHKCKRRRCKQIESSPSIVILELDRLFILELELDS</sequence>
<dbReference type="Proteomes" id="UP000250235">
    <property type="component" value="Unassembled WGS sequence"/>
</dbReference>
<evidence type="ECO:0000256" key="2">
    <source>
        <dbReference type="SAM" id="SignalP"/>
    </source>
</evidence>
<dbReference type="EMBL" id="KQ990517">
    <property type="protein sequence ID" value="KZV53336.1"/>
    <property type="molecule type" value="Genomic_DNA"/>
</dbReference>
<dbReference type="OrthoDB" id="419616at2759"/>
<feature type="signal peptide" evidence="2">
    <location>
        <begin position="1"/>
        <end position="26"/>
    </location>
</feature>
<proteinExistence type="predicted"/>
<gene>
    <name evidence="3" type="ORF">F511_06478</name>
</gene>
<dbReference type="AlphaFoldDB" id="A0A2Z7D8C3"/>
<feature type="chain" id="PRO_5016274931" evidence="2">
    <location>
        <begin position="27"/>
        <end position="146"/>
    </location>
</feature>
<evidence type="ECO:0000313" key="3">
    <source>
        <dbReference type="EMBL" id="KZV53336.1"/>
    </source>
</evidence>
<protein>
    <submittedName>
        <fullName evidence="3">Uncharacterized protein</fullName>
    </submittedName>
</protein>
<keyword evidence="4" id="KW-1185">Reference proteome</keyword>
<keyword evidence="1" id="KW-1133">Transmembrane helix</keyword>
<reference evidence="3 4" key="1">
    <citation type="journal article" date="2015" name="Proc. Natl. Acad. Sci. U.S.A.">
        <title>The resurrection genome of Boea hygrometrica: A blueprint for survival of dehydration.</title>
        <authorList>
            <person name="Xiao L."/>
            <person name="Yang G."/>
            <person name="Zhang L."/>
            <person name="Yang X."/>
            <person name="Zhao S."/>
            <person name="Ji Z."/>
            <person name="Zhou Q."/>
            <person name="Hu M."/>
            <person name="Wang Y."/>
            <person name="Chen M."/>
            <person name="Xu Y."/>
            <person name="Jin H."/>
            <person name="Xiao X."/>
            <person name="Hu G."/>
            <person name="Bao F."/>
            <person name="Hu Y."/>
            <person name="Wan P."/>
            <person name="Li L."/>
            <person name="Deng X."/>
            <person name="Kuang T."/>
            <person name="Xiang C."/>
            <person name="Zhu J.K."/>
            <person name="Oliver M.J."/>
            <person name="He Y."/>
        </authorList>
    </citation>
    <scope>NUCLEOTIDE SEQUENCE [LARGE SCALE GENOMIC DNA]</scope>
    <source>
        <strain evidence="4">cv. XS01</strain>
    </source>
</reference>
<feature type="transmembrane region" description="Helical" evidence="1">
    <location>
        <begin position="78"/>
        <end position="101"/>
    </location>
</feature>